<keyword evidence="9 15" id="KW-0862">Zinc</keyword>
<dbReference type="PROSITE" id="PS00674">
    <property type="entry name" value="AAA"/>
    <property type="match status" value="1"/>
</dbReference>
<dbReference type="GO" id="GO:0016887">
    <property type="term" value="F:ATP hydrolysis activity"/>
    <property type="evidence" value="ECO:0007669"/>
    <property type="project" value="UniProtKB-UniRule"/>
</dbReference>
<dbReference type="CDD" id="cd19501">
    <property type="entry name" value="RecA-like_FtsH"/>
    <property type="match status" value="1"/>
</dbReference>
<evidence type="ECO:0000256" key="8">
    <source>
        <dbReference type="ARBA" id="ARBA00022801"/>
    </source>
</evidence>
<evidence type="ECO:0000256" key="9">
    <source>
        <dbReference type="ARBA" id="ARBA00022833"/>
    </source>
</evidence>
<dbReference type="EC" id="3.4.24.-" evidence="15"/>
<dbReference type="Gene3D" id="3.40.50.300">
    <property type="entry name" value="P-loop containing nucleotide triphosphate hydrolases"/>
    <property type="match status" value="1"/>
</dbReference>
<dbReference type="Pfam" id="PF01434">
    <property type="entry name" value="Peptidase_M41"/>
    <property type="match status" value="1"/>
</dbReference>
<dbReference type="SMART" id="SM00382">
    <property type="entry name" value="AAA"/>
    <property type="match status" value="1"/>
</dbReference>
<keyword evidence="12 15" id="KW-0482">Metalloprotease</keyword>
<evidence type="ECO:0000256" key="13">
    <source>
        <dbReference type="ARBA" id="ARBA00023136"/>
    </source>
</evidence>
<dbReference type="GO" id="GO:0005524">
    <property type="term" value="F:ATP binding"/>
    <property type="evidence" value="ECO:0007669"/>
    <property type="project" value="UniProtKB-UniRule"/>
</dbReference>
<dbReference type="GO" id="GO:0004222">
    <property type="term" value="F:metalloendopeptidase activity"/>
    <property type="evidence" value="ECO:0007669"/>
    <property type="project" value="InterPro"/>
</dbReference>
<dbReference type="FunFam" id="1.20.58.760:FF:000001">
    <property type="entry name" value="ATP-dependent zinc metalloprotease FtsH"/>
    <property type="match status" value="1"/>
</dbReference>
<keyword evidence="10 15" id="KW-0067">ATP-binding</keyword>
<name>A0A1G2HHS8_9BACT</name>
<dbReference type="SUPFAM" id="SSF140990">
    <property type="entry name" value="FtsH protease domain-like"/>
    <property type="match status" value="1"/>
</dbReference>
<dbReference type="InterPro" id="IPR011546">
    <property type="entry name" value="Pept_M41_FtsH_extracell"/>
</dbReference>
<comment type="caution">
    <text evidence="18">The sequence shown here is derived from an EMBL/GenBank/DDBJ whole genome shotgun (WGS) entry which is preliminary data.</text>
</comment>
<evidence type="ECO:0000256" key="10">
    <source>
        <dbReference type="ARBA" id="ARBA00022840"/>
    </source>
</evidence>
<dbReference type="Gene3D" id="1.20.58.760">
    <property type="entry name" value="Peptidase M41"/>
    <property type="match status" value="1"/>
</dbReference>
<keyword evidence="11 15" id="KW-1133">Transmembrane helix</keyword>
<evidence type="ECO:0000256" key="6">
    <source>
        <dbReference type="ARBA" id="ARBA00022723"/>
    </source>
</evidence>
<evidence type="ECO:0000256" key="14">
    <source>
        <dbReference type="ARBA" id="ARBA00061570"/>
    </source>
</evidence>
<organism evidence="18 19">
    <name type="scientific">Candidatus Spechtbacteria bacterium RIFCSPLOWO2_12_FULL_38_22</name>
    <dbReference type="NCBI Taxonomy" id="1802165"/>
    <lineage>
        <taxon>Bacteria</taxon>
        <taxon>Candidatus Spechtiibacteriota</taxon>
    </lineage>
</organism>
<dbReference type="InterPro" id="IPR027417">
    <property type="entry name" value="P-loop_NTPase"/>
</dbReference>
<dbReference type="PRINTS" id="PR00830">
    <property type="entry name" value="ENDOLAPTASE"/>
</dbReference>
<proteinExistence type="inferred from homology"/>
<dbReference type="SUPFAM" id="SSF52540">
    <property type="entry name" value="P-loop containing nucleoside triphosphate hydrolases"/>
    <property type="match status" value="1"/>
</dbReference>
<comment type="subcellular location">
    <subcellularLocation>
        <location evidence="15">Cell membrane</location>
        <topology evidence="15">Multi-pass membrane protein</topology>
        <orientation evidence="15">Cytoplasmic side</orientation>
    </subcellularLocation>
    <subcellularLocation>
        <location evidence="1">Membrane</location>
    </subcellularLocation>
</comment>
<dbReference type="InterPro" id="IPR003593">
    <property type="entry name" value="AAA+_ATPase"/>
</dbReference>
<dbReference type="AlphaFoldDB" id="A0A1G2HHS8"/>
<feature type="binding site" evidence="15">
    <location>
        <begin position="216"/>
        <end position="223"/>
    </location>
    <ligand>
        <name>ATP</name>
        <dbReference type="ChEBI" id="CHEBI:30616"/>
    </ligand>
</feature>
<evidence type="ECO:0000313" key="18">
    <source>
        <dbReference type="EMBL" id="OGZ61801.1"/>
    </source>
</evidence>
<feature type="domain" description="AAA+ ATPase" evidence="17">
    <location>
        <begin position="208"/>
        <end position="347"/>
    </location>
</feature>
<evidence type="ECO:0000256" key="5">
    <source>
        <dbReference type="ARBA" id="ARBA00022692"/>
    </source>
</evidence>
<keyword evidence="4 15" id="KW-0645">Protease</keyword>
<dbReference type="InterPro" id="IPR003959">
    <property type="entry name" value="ATPase_AAA_core"/>
</dbReference>
<evidence type="ECO:0000259" key="17">
    <source>
        <dbReference type="SMART" id="SM00382"/>
    </source>
</evidence>
<evidence type="ECO:0000313" key="19">
    <source>
        <dbReference type="Proteomes" id="UP000176770"/>
    </source>
</evidence>
<dbReference type="InterPro" id="IPR005936">
    <property type="entry name" value="FtsH"/>
</dbReference>
<keyword evidence="3 15" id="KW-1003">Cell membrane</keyword>
<dbReference type="GO" id="GO:0030163">
    <property type="term" value="P:protein catabolic process"/>
    <property type="evidence" value="ECO:0007669"/>
    <property type="project" value="UniProtKB-UniRule"/>
</dbReference>
<dbReference type="PANTHER" id="PTHR23076:SF97">
    <property type="entry name" value="ATP-DEPENDENT ZINC METALLOPROTEASE YME1L1"/>
    <property type="match status" value="1"/>
</dbReference>
<dbReference type="GO" id="GO:0008270">
    <property type="term" value="F:zinc ion binding"/>
    <property type="evidence" value="ECO:0007669"/>
    <property type="project" value="UniProtKB-UniRule"/>
</dbReference>
<keyword evidence="5 15" id="KW-0812">Transmembrane</keyword>
<comment type="subunit">
    <text evidence="15">Homohexamer.</text>
</comment>
<dbReference type="Gene3D" id="1.10.8.60">
    <property type="match status" value="1"/>
</dbReference>
<dbReference type="InterPro" id="IPR000642">
    <property type="entry name" value="Peptidase_M41"/>
</dbReference>
<evidence type="ECO:0000256" key="11">
    <source>
        <dbReference type="ARBA" id="ARBA00022989"/>
    </source>
</evidence>
<comment type="similarity">
    <text evidence="2 15">In the C-terminal section; belongs to the peptidase M41 family.</text>
</comment>
<evidence type="ECO:0000256" key="4">
    <source>
        <dbReference type="ARBA" id="ARBA00022670"/>
    </source>
</evidence>
<evidence type="ECO:0000256" key="3">
    <source>
        <dbReference type="ARBA" id="ARBA00022475"/>
    </source>
</evidence>
<dbReference type="InterPro" id="IPR041569">
    <property type="entry name" value="AAA_lid_3"/>
</dbReference>
<dbReference type="GO" id="GO:0006508">
    <property type="term" value="P:proteolysis"/>
    <property type="evidence" value="ECO:0007669"/>
    <property type="project" value="UniProtKB-KW"/>
</dbReference>
<dbReference type="Pfam" id="PF06480">
    <property type="entry name" value="FtsH_ext"/>
    <property type="match status" value="1"/>
</dbReference>
<dbReference type="FunFam" id="1.10.8.60:FF:000001">
    <property type="entry name" value="ATP-dependent zinc metalloprotease FtsH"/>
    <property type="match status" value="1"/>
</dbReference>
<sequence length="640" mass="69074">MKLSDISRGRNKKPRRSITGLILMALGTALLFNYFFSAPTRATEVSLDQFMTNVLESEGLQEVSIKKNGDIIIATFSDEQPWKDSDDKEYIIVKSSYTDGYEGSLTEVLLEKNIKFEVVNDGGGFLSVFFGLIPFLLFVGILFLVFKKSSNASGGIFNFGKSKSNILIEKPKVTFADVAGINEAVANMKEVKDFLSNSEKFRKMGARIPKGIMLIGPPGTGKTLLAKAVAGEAGVPFMSVDAPSFVEMFVGVGASRVRDMFSKIRAVAPAILFIDEIDAVGRSRGYGIGGGNDEREQALNQLLIGLDGFDENDKIVVIAATNRPDILDPALLRPGRFDRKVVVGTPDKYGRVEIFKVHMRGKPISSEVDVKVLAASVAGATGADIASIVNEAILIAVSEDASLVTMAHFEKAIDKVAAGDARPTSIMSEDEKRVVAYHETGHALSAYLLEDGDSVRKLSIVPRGLSLGHTQILPEEGSGEFLAFKKGLFANIVSLMGGRVAEEIINPGNPSTGPSNDLSVATGIADAMVVRYAMSEDKLGYLTYDDSPGQVFLGRDLQMKHVSEETTALIDAEKRRFVSNARNIAFGLLKDHEEAIDAMVGILLVEETISGDRIEEIFSSAGATKDSYTLTDNLEGVVKV</sequence>
<comment type="cofactor">
    <cofactor evidence="15">
        <name>Zn(2+)</name>
        <dbReference type="ChEBI" id="CHEBI:29105"/>
    </cofactor>
    <text evidence="15">Binds 1 zinc ion per subunit.</text>
</comment>
<keyword evidence="6 15" id="KW-0479">Metal-binding</keyword>
<evidence type="ECO:0000256" key="1">
    <source>
        <dbReference type="ARBA" id="ARBA00004370"/>
    </source>
</evidence>
<comment type="function">
    <text evidence="15">Acts as a processive, ATP-dependent zinc metallopeptidase for both cytoplasmic and membrane proteins. Plays a role in the quality control of integral membrane proteins.</text>
</comment>
<feature type="binding site" evidence="15">
    <location>
        <position position="442"/>
    </location>
    <ligand>
        <name>Zn(2+)</name>
        <dbReference type="ChEBI" id="CHEBI:29105"/>
        <note>catalytic</note>
    </ligand>
</feature>
<dbReference type="InterPro" id="IPR003960">
    <property type="entry name" value="ATPase_AAA_CS"/>
</dbReference>
<feature type="binding site" evidence="15">
    <location>
        <position position="438"/>
    </location>
    <ligand>
        <name>Zn(2+)</name>
        <dbReference type="ChEBI" id="CHEBI:29105"/>
        <note>catalytic</note>
    </ligand>
</feature>
<dbReference type="STRING" id="1802165.A3F94_01285"/>
<evidence type="ECO:0000256" key="12">
    <source>
        <dbReference type="ARBA" id="ARBA00023049"/>
    </source>
</evidence>
<dbReference type="NCBIfam" id="TIGR01241">
    <property type="entry name" value="FtsH_fam"/>
    <property type="match status" value="1"/>
</dbReference>
<evidence type="ECO:0000256" key="16">
    <source>
        <dbReference type="RuleBase" id="RU003651"/>
    </source>
</evidence>
<accession>A0A1G2HHS8</accession>
<dbReference type="Pfam" id="PF17862">
    <property type="entry name" value="AAA_lid_3"/>
    <property type="match status" value="1"/>
</dbReference>
<keyword evidence="13 15" id="KW-0472">Membrane</keyword>
<gene>
    <name evidence="15" type="primary">ftsH</name>
    <name evidence="18" type="ORF">A3F94_01285</name>
</gene>
<comment type="similarity">
    <text evidence="16">Belongs to the AAA ATPase family.</text>
</comment>
<reference evidence="18 19" key="1">
    <citation type="journal article" date="2016" name="Nat. Commun.">
        <title>Thousands of microbial genomes shed light on interconnected biogeochemical processes in an aquifer system.</title>
        <authorList>
            <person name="Anantharaman K."/>
            <person name="Brown C.T."/>
            <person name="Hug L.A."/>
            <person name="Sharon I."/>
            <person name="Castelle C.J."/>
            <person name="Probst A.J."/>
            <person name="Thomas B.C."/>
            <person name="Singh A."/>
            <person name="Wilkins M.J."/>
            <person name="Karaoz U."/>
            <person name="Brodie E.L."/>
            <person name="Williams K.H."/>
            <person name="Hubbard S.S."/>
            <person name="Banfield J.F."/>
        </authorList>
    </citation>
    <scope>NUCLEOTIDE SEQUENCE [LARGE SCALE GENOMIC DNA]</scope>
</reference>
<dbReference type="GO" id="GO:0005886">
    <property type="term" value="C:plasma membrane"/>
    <property type="evidence" value="ECO:0007669"/>
    <property type="project" value="UniProtKB-SubCell"/>
</dbReference>
<evidence type="ECO:0000256" key="15">
    <source>
        <dbReference type="HAMAP-Rule" id="MF_01458"/>
    </source>
</evidence>
<feature type="active site" evidence="15">
    <location>
        <position position="439"/>
    </location>
</feature>
<evidence type="ECO:0000256" key="2">
    <source>
        <dbReference type="ARBA" id="ARBA00010044"/>
    </source>
</evidence>
<dbReference type="HAMAP" id="MF_01458">
    <property type="entry name" value="FtsH"/>
    <property type="match status" value="1"/>
</dbReference>
<feature type="binding site" evidence="15">
    <location>
        <position position="517"/>
    </location>
    <ligand>
        <name>Zn(2+)</name>
        <dbReference type="ChEBI" id="CHEBI:29105"/>
        <note>catalytic</note>
    </ligand>
</feature>
<dbReference type="EMBL" id="MHOK01000016">
    <property type="protein sequence ID" value="OGZ61801.1"/>
    <property type="molecule type" value="Genomic_DNA"/>
</dbReference>
<feature type="transmembrane region" description="Helical" evidence="15">
    <location>
        <begin position="125"/>
        <end position="146"/>
    </location>
</feature>
<dbReference type="GO" id="GO:0004176">
    <property type="term" value="F:ATP-dependent peptidase activity"/>
    <property type="evidence" value="ECO:0007669"/>
    <property type="project" value="InterPro"/>
</dbReference>
<dbReference type="Proteomes" id="UP000176770">
    <property type="component" value="Unassembled WGS sequence"/>
</dbReference>
<keyword evidence="7 15" id="KW-0547">Nucleotide-binding</keyword>
<comment type="caution">
    <text evidence="15">Lacks conserved residue(s) required for the propagation of feature annotation.</text>
</comment>
<dbReference type="PANTHER" id="PTHR23076">
    <property type="entry name" value="METALLOPROTEASE M41 FTSH"/>
    <property type="match status" value="1"/>
</dbReference>
<protein>
    <recommendedName>
        <fullName evidence="15">ATP-dependent zinc metalloprotease FtsH</fullName>
        <ecNumber evidence="15">3.4.24.-</ecNumber>
    </recommendedName>
</protein>
<dbReference type="FunFam" id="3.40.50.300:FF:000001">
    <property type="entry name" value="ATP-dependent zinc metalloprotease FtsH"/>
    <property type="match status" value="1"/>
</dbReference>
<dbReference type="Pfam" id="PF00004">
    <property type="entry name" value="AAA"/>
    <property type="match status" value="1"/>
</dbReference>
<comment type="similarity">
    <text evidence="14 15">In the central section; belongs to the AAA ATPase family.</text>
</comment>
<keyword evidence="8 15" id="KW-0378">Hydrolase</keyword>
<dbReference type="InterPro" id="IPR037219">
    <property type="entry name" value="Peptidase_M41-like"/>
</dbReference>
<evidence type="ECO:0000256" key="7">
    <source>
        <dbReference type="ARBA" id="ARBA00022741"/>
    </source>
</evidence>